<reference evidence="2" key="1">
    <citation type="journal article" date="2023" name="Mol. Biol. Evol.">
        <title>Third-Generation Sequencing Reveals the Adaptive Role of the Epigenome in Three Deep-Sea Polychaetes.</title>
        <authorList>
            <person name="Perez M."/>
            <person name="Aroh O."/>
            <person name="Sun Y."/>
            <person name="Lan Y."/>
            <person name="Juniper S.K."/>
            <person name="Young C.R."/>
            <person name="Angers B."/>
            <person name="Qian P.Y."/>
        </authorList>
    </citation>
    <scope>NUCLEOTIDE SEQUENCE</scope>
    <source>
        <strain evidence="2">P08H-3</strain>
    </source>
</reference>
<organism evidence="2 3">
    <name type="scientific">Paralvinella palmiformis</name>
    <dbReference type="NCBI Taxonomy" id="53620"/>
    <lineage>
        <taxon>Eukaryota</taxon>
        <taxon>Metazoa</taxon>
        <taxon>Spiralia</taxon>
        <taxon>Lophotrochozoa</taxon>
        <taxon>Annelida</taxon>
        <taxon>Polychaeta</taxon>
        <taxon>Sedentaria</taxon>
        <taxon>Canalipalpata</taxon>
        <taxon>Terebellida</taxon>
        <taxon>Terebelliformia</taxon>
        <taxon>Alvinellidae</taxon>
        <taxon>Paralvinella</taxon>
    </lineage>
</organism>
<gene>
    <name evidence="2" type="ORF">LSH36_1015g00000</name>
</gene>
<keyword evidence="3" id="KW-1185">Reference proteome</keyword>
<comment type="caution">
    <text evidence="2">The sequence shown here is derived from an EMBL/GenBank/DDBJ whole genome shotgun (WGS) entry which is preliminary data.</text>
</comment>
<evidence type="ECO:0000313" key="2">
    <source>
        <dbReference type="EMBL" id="KAK2141926.1"/>
    </source>
</evidence>
<dbReference type="Proteomes" id="UP001208570">
    <property type="component" value="Unassembled WGS sequence"/>
</dbReference>
<dbReference type="PANTHER" id="PTHR15663:SF4">
    <property type="entry name" value="COMM DOMAIN-CONTAINING PROTEIN 9"/>
    <property type="match status" value="1"/>
</dbReference>
<sequence>MTLRSPECEQLFQSLIKLVKITVFHGYTEISDMTSLFPVSLPRLIDFDWRVDLKVSSDSLIRMAVPTCLLQLQVQANPSDVNQDPQTNVVNIEMSKDTLDTMLDGLGKIRDQLSSVVNR</sequence>
<dbReference type="InterPro" id="IPR037360">
    <property type="entry name" value="COMMD9"/>
</dbReference>
<protein>
    <recommendedName>
        <fullName evidence="1">COMM domain-containing protein</fullName>
    </recommendedName>
</protein>
<dbReference type="EMBL" id="JAODUP010001015">
    <property type="protein sequence ID" value="KAK2141926.1"/>
    <property type="molecule type" value="Genomic_DNA"/>
</dbReference>
<feature type="domain" description="COMM" evidence="1">
    <location>
        <begin position="43"/>
        <end position="117"/>
    </location>
</feature>
<dbReference type="PANTHER" id="PTHR15663">
    <property type="entry name" value="COMM DOMAIN-CONTAINING PROTEIN 9"/>
    <property type="match status" value="1"/>
</dbReference>
<evidence type="ECO:0000259" key="1">
    <source>
        <dbReference type="PROSITE" id="PS51269"/>
    </source>
</evidence>
<accession>A0AAD9MS82</accession>
<evidence type="ECO:0000313" key="3">
    <source>
        <dbReference type="Proteomes" id="UP001208570"/>
    </source>
</evidence>
<proteinExistence type="predicted"/>
<dbReference type="Pfam" id="PF07258">
    <property type="entry name" value="COMM_domain"/>
    <property type="match status" value="1"/>
</dbReference>
<name>A0AAD9MS82_9ANNE</name>
<dbReference type="PROSITE" id="PS51269">
    <property type="entry name" value="COMM"/>
    <property type="match status" value="1"/>
</dbReference>
<dbReference type="AlphaFoldDB" id="A0AAD9MS82"/>
<dbReference type="InterPro" id="IPR017920">
    <property type="entry name" value="COMM"/>
</dbReference>